<protein>
    <submittedName>
        <fullName evidence="3">Similar to An12g05540</fullName>
    </submittedName>
</protein>
<gene>
    <name evidence="2" type="ORF">AKAW2_60931S</name>
    <name evidence="3" type="ORF">RIB2604_03301310</name>
</gene>
<evidence type="ECO:0000313" key="3">
    <source>
        <dbReference type="EMBL" id="GAT30159.1"/>
    </source>
</evidence>
<proteinExistence type="predicted"/>
<dbReference type="EMBL" id="AP024430">
    <property type="protein sequence ID" value="BCS02667.1"/>
    <property type="molecule type" value="Genomic_DNA"/>
</dbReference>
<dbReference type="Proteomes" id="UP000661280">
    <property type="component" value="Chromosome 6"/>
</dbReference>
<dbReference type="EMBL" id="BCWF01000032">
    <property type="protein sequence ID" value="GAT30159.1"/>
    <property type="molecule type" value="Genomic_DNA"/>
</dbReference>
<accession>A0A146FYQ3</accession>
<evidence type="ECO:0000313" key="4">
    <source>
        <dbReference type="Proteomes" id="UP000075230"/>
    </source>
</evidence>
<reference evidence="3 4" key="1">
    <citation type="journal article" date="2016" name="DNA Res.">
        <title>Genome sequence of Aspergillus luchuensis NBRC 4314.</title>
        <authorList>
            <person name="Yamada O."/>
            <person name="Machida M."/>
            <person name="Hosoyama A."/>
            <person name="Goto M."/>
            <person name="Takahashi T."/>
            <person name="Futagami T."/>
            <person name="Yamagata Y."/>
            <person name="Takeuchi M."/>
            <person name="Kobayashi T."/>
            <person name="Koike H."/>
            <person name="Abe K."/>
            <person name="Asai K."/>
            <person name="Arita M."/>
            <person name="Fujita N."/>
            <person name="Fukuda K."/>
            <person name="Higa K."/>
            <person name="Horikawa H."/>
            <person name="Ishikawa T."/>
            <person name="Jinno K."/>
            <person name="Kato Y."/>
            <person name="Kirimura K."/>
            <person name="Mizutani O."/>
            <person name="Nakasone K."/>
            <person name="Sano M."/>
            <person name="Shiraishi Y."/>
            <person name="Tsukahara M."/>
            <person name="Gomi K."/>
        </authorList>
    </citation>
    <scope>NUCLEOTIDE SEQUENCE [LARGE SCALE GENOMIC DNA]</scope>
    <source>
        <strain evidence="3 4">RIB 2604</strain>
    </source>
</reference>
<dbReference type="OrthoDB" id="10066232at2759"/>
<evidence type="ECO:0000313" key="5">
    <source>
        <dbReference type="Proteomes" id="UP000661280"/>
    </source>
</evidence>
<evidence type="ECO:0000256" key="1">
    <source>
        <dbReference type="SAM" id="MobiDB-lite"/>
    </source>
</evidence>
<dbReference type="VEuPathDB" id="FungiDB:ASPFODRAFT_37429"/>
<keyword evidence="5" id="KW-1185">Reference proteome</keyword>
<dbReference type="GeneID" id="64963988"/>
<feature type="region of interest" description="Disordered" evidence="1">
    <location>
        <begin position="1"/>
        <end position="22"/>
    </location>
</feature>
<dbReference type="RefSeq" id="XP_041546429.1">
    <property type="nucleotide sequence ID" value="XM_041693111.1"/>
</dbReference>
<reference evidence="2" key="4">
    <citation type="submission" date="2021-02" db="EMBL/GenBank/DDBJ databases">
        <title>Aspergillus luchuensis mut. kawachii IFO 4304 genome sequence.</title>
        <authorList>
            <person name="Mori K."/>
            <person name="Kadooka C."/>
            <person name="Goto M."/>
            <person name="Futagami T."/>
        </authorList>
    </citation>
    <scope>NUCLEOTIDE SEQUENCE</scope>
    <source>
        <strain evidence="2">IFO 4308</strain>
    </source>
</reference>
<sequence>MASTYDLVNYDSDEEREKHPNVPFANPKSAALFMAGLLEGARFIYGLMGELAVAFLRSTRVSWGVDMALAPRKWRDIWKIMEAGPGYAVP</sequence>
<name>A0A146FYQ3_ASPKA</name>
<reference evidence="2" key="3">
    <citation type="submission" date="2021-01" db="EMBL/GenBank/DDBJ databases">
        <authorList>
            <consortium name="Aspergillus luchuensis mut. kawachii IFO 4304 genome sequencing consortium"/>
            <person name="Kazuki M."/>
            <person name="Futagami T."/>
        </authorList>
    </citation>
    <scope>NUCLEOTIDE SEQUENCE</scope>
    <source>
        <strain evidence="2">IFO 4308</strain>
    </source>
</reference>
<dbReference type="KEGG" id="aluc:AKAW2_60931S"/>
<organism evidence="3 4">
    <name type="scientific">Aspergillus kawachii</name>
    <name type="common">White koji mold</name>
    <name type="synonym">Aspergillus awamori var. kawachi</name>
    <dbReference type="NCBI Taxonomy" id="1069201"/>
    <lineage>
        <taxon>Eukaryota</taxon>
        <taxon>Fungi</taxon>
        <taxon>Dikarya</taxon>
        <taxon>Ascomycota</taxon>
        <taxon>Pezizomycotina</taxon>
        <taxon>Eurotiomycetes</taxon>
        <taxon>Eurotiomycetidae</taxon>
        <taxon>Eurotiales</taxon>
        <taxon>Aspergillaceae</taxon>
        <taxon>Aspergillus</taxon>
        <taxon>Aspergillus subgen. Circumdati</taxon>
    </lineage>
</organism>
<reference evidence="4" key="2">
    <citation type="submission" date="2016-02" db="EMBL/GenBank/DDBJ databases">
        <title>Genome sequencing of Aspergillus luchuensis NBRC 4314.</title>
        <authorList>
            <person name="Yamada O."/>
        </authorList>
    </citation>
    <scope>NUCLEOTIDE SEQUENCE [LARGE SCALE GENOMIC DNA]</scope>
    <source>
        <strain evidence="4">RIB 2604</strain>
    </source>
</reference>
<evidence type="ECO:0000313" key="2">
    <source>
        <dbReference type="EMBL" id="BCS02667.1"/>
    </source>
</evidence>
<dbReference type="AlphaFoldDB" id="A0A146FYQ3"/>
<dbReference type="Proteomes" id="UP000075230">
    <property type="component" value="Unassembled WGS sequence"/>
</dbReference>